<dbReference type="SUPFAM" id="SSF82866">
    <property type="entry name" value="Multidrug efflux transporter AcrB transmembrane domain"/>
    <property type="match status" value="1"/>
</dbReference>
<comment type="caution">
    <text evidence="2">The sequence shown here is derived from an EMBL/GenBank/DDBJ whole genome shotgun (WGS) entry which is preliminary data.</text>
</comment>
<reference evidence="2 3" key="1">
    <citation type="submission" date="2020-05" db="EMBL/GenBank/DDBJ databases">
        <title>Bremerella alba sp. nov., a novel planctomycete isolated from the surface of the macroalga Fucus spiralis.</title>
        <authorList>
            <person name="Godinho O."/>
            <person name="Botelho R."/>
            <person name="Albuquerque L."/>
            <person name="Wiegand S."/>
            <person name="Da Costa M.S."/>
            <person name="Lobo-Da-Cunha A."/>
            <person name="Jogler C."/>
            <person name="Lage O.M."/>
        </authorList>
    </citation>
    <scope>NUCLEOTIDE SEQUENCE [LARGE SCALE GENOMIC DNA]</scope>
    <source>
        <strain evidence="2 3">FF15</strain>
    </source>
</reference>
<proteinExistence type="predicted"/>
<dbReference type="Gene3D" id="3.30.70.1320">
    <property type="entry name" value="Multidrug efflux transporter AcrB pore domain like"/>
    <property type="match status" value="1"/>
</dbReference>
<dbReference type="Gene3D" id="3.30.70.1430">
    <property type="entry name" value="Multidrug efflux transporter AcrB pore domain"/>
    <property type="match status" value="1"/>
</dbReference>
<feature type="transmembrane region" description="Helical" evidence="1">
    <location>
        <begin position="304"/>
        <end position="329"/>
    </location>
</feature>
<name>A0A7V9A5N5_9BACT</name>
<dbReference type="PRINTS" id="PR00702">
    <property type="entry name" value="ACRIFLAVINRP"/>
</dbReference>
<dbReference type="AlphaFoldDB" id="A0A7V9A5N5"/>
<evidence type="ECO:0000313" key="2">
    <source>
        <dbReference type="EMBL" id="MBA2113540.1"/>
    </source>
</evidence>
<keyword evidence="3" id="KW-1185">Reference proteome</keyword>
<accession>A0A7V9A5N5</accession>
<dbReference type="PANTHER" id="PTHR32063:SF8">
    <property type="entry name" value="CATION EFFLUX PROTEIN"/>
    <property type="match status" value="1"/>
</dbReference>
<keyword evidence="1" id="KW-0812">Transmembrane</keyword>
<dbReference type="EMBL" id="JABRWO010000002">
    <property type="protein sequence ID" value="MBA2113540.1"/>
    <property type="molecule type" value="Genomic_DNA"/>
</dbReference>
<dbReference type="Gene3D" id="1.20.1640.10">
    <property type="entry name" value="Multidrug efflux transporter AcrB transmembrane domain"/>
    <property type="match status" value="2"/>
</dbReference>
<dbReference type="GO" id="GO:0042910">
    <property type="term" value="F:xenobiotic transmembrane transporter activity"/>
    <property type="evidence" value="ECO:0007669"/>
    <property type="project" value="TreeGrafter"/>
</dbReference>
<dbReference type="PANTHER" id="PTHR32063">
    <property type="match status" value="1"/>
</dbReference>
<organism evidence="2 3">
    <name type="scientific">Bremerella alba</name>
    <dbReference type="NCBI Taxonomy" id="980252"/>
    <lineage>
        <taxon>Bacteria</taxon>
        <taxon>Pseudomonadati</taxon>
        <taxon>Planctomycetota</taxon>
        <taxon>Planctomycetia</taxon>
        <taxon>Pirellulales</taxon>
        <taxon>Pirellulaceae</taxon>
        <taxon>Bremerella</taxon>
    </lineage>
</organism>
<gene>
    <name evidence="2" type="primary">mexB</name>
    <name evidence="2" type="ORF">HOV93_06890</name>
</gene>
<keyword evidence="1" id="KW-1133">Transmembrane helix</keyword>
<dbReference type="Pfam" id="PF00873">
    <property type="entry name" value="ACR_tran"/>
    <property type="match status" value="1"/>
</dbReference>
<feature type="transmembrane region" description="Helical" evidence="1">
    <location>
        <begin position="107"/>
        <end position="127"/>
    </location>
</feature>
<dbReference type="InterPro" id="IPR001036">
    <property type="entry name" value="Acrflvin-R"/>
</dbReference>
<feature type="transmembrane region" description="Helical" evidence="1">
    <location>
        <begin position="231"/>
        <end position="250"/>
    </location>
</feature>
<feature type="transmembrane region" description="Helical" evidence="1">
    <location>
        <begin position="204"/>
        <end position="225"/>
    </location>
</feature>
<sequence length="461" mass="49709">MNVRLNGSPEAAEAIGDLPIKSIGNRTVCVRDVATVRDGFAPQTNIVHVDGKRGVLQPILKSSGSTLDIVQGVSDRLPAVLATLPEEMKVTLLADQSVFVRHAVHGVLVEAGIAASLTGAMILLFLGSWRSTLIIVISIPLAILASITILGALGHSLNVMRLGGLALAVGILVDDATVEIENIHRNLHMGKGLTTSILEGAQQIAMPAFVSTVCICIVFLPVGFITGAARALFVPMALAVVFAMFASYLLSRTLVPTMSRYLLAAELKQHAQGDEQRSAGFFGSLHVGFNSMFDGMKSFYRIGLAWMLAHRLVVLILFVVLTAGSFLLVGQDFFPSVDSGQIRLHVRALAGTRGEETERYFAQVVDTIYEVVPEEEIESIIDNIGIPNSGINLALSDGTLMSSAAGEILISLGHERTSTESHKKNLRRELQRRFPELQFFYKPPDIISQVLNFGLSIRDGS</sequence>
<keyword evidence="1" id="KW-0472">Membrane</keyword>
<dbReference type="InterPro" id="IPR027463">
    <property type="entry name" value="AcrB_DN_DC_subdom"/>
</dbReference>
<evidence type="ECO:0000313" key="3">
    <source>
        <dbReference type="Proteomes" id="UP000551616"/>
    </source>
</evidence>
<feature type="transmembrane region" description="Helical" evidence="1">
    <location>
        <begin position="133"/>
        <end position="153"/>
    </location>
</feature>
<evidence type="ECO:0000256" key="1">
    <source>
        <dbReference type="SAM" id="Phobius"/>
    </source>
</evidence>
<dbReference type="GO" id="GO:0005886">
    <property type="term" value="C:plasma membrane"/>
    <property type="evidence" value="ECO:0007669"/>
    <property type="project" value="TreeGrafter"/>
</dbReference>
<protein>
    <submittedName>
        <fullName evidence="2">Multidrug resistance protein MexB</fullName>
    </submittedName>
</protein>
<dbReference type="Proteomes" id="UP000551616">
    <property type="component" value="Unassembled WGS sequence"/>
</dbReference>
<dbReference type="Gene3D" id="3.30.2090.10">
    <property type="entry name" value="Multidrug efflux transporter AcrB TolC docking domain, DN and DC subdomains"/>
    <property type="match status" value="1"/>
</dbReference>